<dbReference type="InterPro" id="IPR029045">
    <property type="entry name" value="ClpP/crotonase-like_dom_sf"/>
</dbReference>
<evidence type="ECO:0000313" key="6">
    <source>
        <dbReference type="EMBL" id="WXB06850.1"/>
    </source>
</evidence>
<dbReference type="Pfam" id="PF00378">
    <property type="entry name" value="ECH_1"/>
    <property type="match status" value="1"/>
</dbReference>
<dbReference type="PANTHER" id="PTHR11941:SF169">
    <property type="entry name" value="(7AS)-7A-METHYL-1,5-DIOXO-2,3,5,6,7,7A-HEXAHYDRO-1H-INDENE-CARBOXYL-COA HYDROLASE"/>
    <property type="match status" value="1"/>
</dbReference>
<dbReference type="SUPFAM" id="SSF52096">
    <property type="entry name" value="ClpP/crotonase"/>
    <property type="match status" value="1"/>
</dbReference>
<evidence type="ECO:0000256" key="2">
    <source>
        <dbReference type="ARBA" id="ARBA00023098"/>
    </source>
</evidence>
<keyword evidence="2" id="KW-0443">Lipid metabolism</keyword>
<dbReference type="CDD" id="cd06558">
    <property type="entry name" value="crotonase-like"/>
    <property type="match status" value="1"/>
</dbReference>
<proteinExistence type="inferred from homology"/>
<gene>
    <name evidence="6" type="ORF">LVJ94_06330</name>
</gene>
<evidence type="ECO:0000256" key="4">
    <source>
        <dbReference type="RuleBase" id="RU003707"/>
    </source>
</evidence>
<keyword evidence="7" id="KW-1185">Reference proteome</keyword>
<dbReference type="InterPro" id="IPR014748">
    <property type="entry name" value="Enoyl-CoA_hydra_C"/>
</dbReference>
<comment type="similarity">
    <text evidence="1 4">Belongs to the enoyl-CoA hydratase/isomerase family.</text>
</comment>
<keyword evidence="3" id="KW-0456">Lyase</keyword>
<accession>A0ABZ2L946</accession>
<sequence length="224" mass="23109">MARAVSAALDRLDEDPGLAVGVLTGAGGHFCAGMDLKAFLKEGFPFIGHRGLAGVTRAEIGKPMIAAVEGAAVAGGCEIALACDLIVAGESAKFGLSEVARGLVASEGGVIRLPQRVPYHIAMQMLLTGDPLDAPSAARFGLVNHVVADGMALPAALALAERVSRNAPLAIAAVRRIVREARGATDRDAFVIQDAIVAPVAESQDAREGARAFAEKRPPSWKGR</sequence>
<dbReference type="PANTHER" id="PTHR11941">
    <property type="entry name" value="ENOYL-COA HYDRATASE-RELATED"/>
    <property type="match status" value="1"/>
</dbReference>
<dbReference type="InterPro" id="IPR001753">
    <property type="entry name" value="Enoyl-CoA_hydra/iso"/>
</dbReference>
<dbReference type="InterPro" id="IPR018376">
    <property type="entry name" value="Enoyl-CoA_hyd/isom_CS"/>
</dbReference>
<protein>
    <submittedName>
        <fullName evidence="6">Crotonase/enoyl-CoA hydratase family protein</fullName>
    </submittedName>
</protein>
<name>A0ABZ2L946_9BACT</name>
<dbReference type="Proteomes" id="UP001374803">
    <property type="component" value="Chromosome"/>
</dbReference>
<dbReference type="Gene3D" id="3.90.226.10">
    <property type="entry name" value="2-enoyl-CoA Hydratase, Chain A, domain 1"/>
    <property type="match status" value="1"/>
</dbReference>
<feature type="compositionally biased region" description="Basic and acidic residues" evidence="5">
    <location>
        <begin position="204"/>
        <end position="218"/>
    </location>
</feature>
<dbReference type="RefSeq" id="WP_394836507.1">
    <property type="nucleotide sequence ID" value="NZ_CP089929.1"/>
</dbReference>
<dbReference type="EMBL" id="CP089983">
    <property type="protein sequence ID" value="WXB06850.1"/>
    <property type="molecule type" value="Genomic_DNA"/>
</dbReference>
<evidence type="ECO:0000313" key="7">
    <source>
        <dbReference type="Proteomes" id="UP001374803"/>
    </source>
</evidence>
<dbReference type="Gene3D" id="1.10.12.10">
    <property type="entry name" value="Lyase 2-enoyl-coa Hydratase, Chain A, domain 2"/>
    <property type="match status" value="1"/>
</dbReference>
<dbReference type="NCBIfam" id="NF006100">
    <property type="entry name" value="PRK08252.1"/>
    <property type="match status" value="1"/>
</dbReference>
<reference evidence="6" key="1">
    <citation type="submission" date="2021-12" db="EMBL/GenBank/DDBJ databases">
        <title>Discovery of the Pendulisporaceae a myxobacterial family with distinct sporulation behavior and unique specialized metabolism.</title>
        <authorList>
            <person name="Garcia R."/>
            <person name="Popoff A."/>
            <person name="Bader C.D."/>
            <person name="Loehr J."/>
            <person name="Walesch S."/>
            <person name="Walt C."/>
            <person name="Boldt J."/>
            <person name="Bunk B."/>
            <person name="Haeckl F.J.F.P.J."/>
            <person name="Gunesch A.P."/>
            <person name="Birkelbach J."/>
            <person name="Nuebel U."/>
            <person name="Pietschmann T."/>
            <person name="Bach T."/>
            <person name="Mueller R."/>
        </authorList>
    </citation>
    <scope>NUCLEOTIDE SEQUENCE</scope>
    <source>
        <strain evidence="6">MSr11367</strain>
    </source>
</reference>
<evidence type="ECO:0000256" key="3">
    <source>
        <dbReference type="ARBA" id="ARBA00023239"/>
    </source>
</evidence>
<evidence type="ECO:0000256" key="1">
    <source>
        <dbReference type="ARBA" id="ARBA00005254"/>
    </source>
</evidence>
<dbReference type="PROSITE" id="PS00166">
    <property type="entry name" value="ENOYL_COA_HYDRATASE"/>
    <property type="match status" value="1"/>
</dbReference>
<evidence type="ECO:0000256" key="5">
    <source>
        <dbReference type="SAM" id="MobiDB-lite"/>
    </source>
</evidence>
<feature type="region of interest" description="Disordered" evidence="5">
    <location>
        <begin position="204"/>
        <end position="224"/>
    </location>
</feature>
<organism evidence="6 7">
    <name type="scientific">Pendulispora rubella</name>
    <dbReference type="NCBI Taxonomy" id="2741070"/>
    <lineage>
        <taxon>Bacteria</taxon>
        <taxon>Pseudomonadati</taxon>
        <taxon>Myxococcota</taxon>
        <taxon>Myxococcia</taxon>
        <taxon>Myxococcales</taxon>
        <taxon>Sorangiineae</taxon>
        <taxon>Pendulisporaceae</taxon>
        <taxon>Pendulispora</taxon>
    </lineage>
</organism>